<comment type="caution">
    <text evidence="1">The sequence shown here is derived from an EMBL/GenBank/DDBJ whole genome shotgun (WGS) entry which is preliminary data.</text>
</comment>
<name>A0A9D1IEP3_9FIRM</name>
<proteinExistence type="predicted"/>
<reference evidence="1" key="1">
    <citation type="submission" date="2020-10" db="EMBL/GenBank/DDBJ databases">
        <authorList>
            <person name="Gilroy R."/>
        </authorList>
    </citation>
    <scope>NUCLEOTIDE SEQUENCE</scope>
    <source>
        <strain evidence="1">ChiGjej1B1-19959</strain>
    </source>
</reference>
<protein>
    <submittedName>
        <fullName evidence="1">Alcohol acetyltransferase</fullName>
    </submittedName>
</protein>
<dbReference type="Proteomes" id="UP000824071">
    <property type="component" value="Unassembled WGS sequence"/>
</dbReference>
<evidence type="ECO:0000313" key="1">
    <source>
        <dbReference type="EMBL" id="HIU35942.1"/>
    </source>
</evidence>
<accession>A0A9D1IEP3</accession>
<organism evidence="1 2">
    <name type="scientific">Candidatus Fimenecus excrementigallinarum</name>
    <dbReference type="NCBI Taxonomy" id="2840816"/>
    <lineage>
        <taxon>Bacteria</taxon>
        <taxon>Bacillati</taxon>
        <taxon>Bacillota</taxon>
        <taxon>Clostridia</taxon>
        <taxon>Candidatus Fimenecus</taxon>
    </lineage>
</organism>
<sequence>MSKPKQEKQWADKPWFRLDNAALIFPGQNSEQWSNVIRISVDLTVPIEPQRLKQALCDILPRFPTMAVQLKKGFFWYYFEKNENEPVVRPDSNNQGVRIQYHENNRFLFRVFYYRNRIALEAFHALTDGYGCAVFLSTLAAQYLRLCGHEISCGGMVLDLSEKPKPEELEDAFIRNATPGATLPRGTHKVYHKTGVSLPTHTFHIITGNMPVDRVKQRAAARGATVTEYFTAVLLKIYLDFQKQEAGRQREVVIQVPVNGRKAFGAKTLRNMSVCYTVGADPNLGTYTFEELVRQTSLWLRYVNNKKTLGAMFNSNVQLQTSPLLRRIPLFIKDFGIRLSFHFTAEKTNTALFTNLGVIDLPADMRPFVESYIFMPSVGKLNGGRMGAVSFGSTLSVTVANRYRETDVERAFFRFLIQDGVPVKIISNFT</sequence>
<evidence type="ECO:0000313" key="2">
    <source>
        <dbReference type="Proteomes" id="UP000824071"/>
    </source>
</evidence>
<dbReference type="EMBL" id="DVMW01000030">
    <property type="protein sequence ID" value="HIU35942.1"/>
    <property type="molecule type" value="Genomic_DNA"/>
</dbReference>
<gene>
    <name evidence="1" type="ORF">IAC53_04950</name>
</gene>
<reference evidence="1" key="2">
    <citation type="journal article" date="2021" name="PeerJ">
        <title>Extensive microbial diversity within the chicken gut microbiome revealed by metagenomics and culture.</title>
        <authorList>
            <person name="Gilroy R."/>
            <person name="Ravi A."/>
            <person name="Getino M."/>
            <person name="Pursley I."/>
            <person name="Horton D.L."/>
            <person name="Alikhan N.F."/>
            <person name="Baker D."/>
            <person name="Gharbi K."/>
            <person name="Hall N."/>
            <person name="Watson M."/>
            <person name="Adriaenssens E.M."/>
            <person name="Foster-Nyarko E."/>
            <person name="Jarju S."/>
            <person name="Secka A."/>
            <person name="Antonio M."/>
            <person name="Oren A."/>
            <person name="Chaudhuri R.R."/>
            <person name="La Ragione R."/>
            <person name="Hildebrand F."/>
            <person name="Pallen M.J."/>
        </authorList>
    </citation>
    <scope>NUCLEOTIDE SEQUENCE</scope>
    <source>
        <strain evidence="1">ChiGjej1B1-19959</strain>
    </source>
</reference>
<dbReference type="AlphaFoldDB" id="A0A9D1IEP3"/>